<evidence type="ECO:0000256" key="1">
    <source>
        <dbReference type="PROSITE-ProRule" id="PRU00277"/>
    </source>
</evidence>
<dbReference type="Proteomes" id="UP000708148">
    <property type="component" value="Unassembled WGS sequence"/>
</dbReference>
<dbReference type="Pfam" id="PF00254">
    <property type="entry name" value="FKBP_C"/>
    <property type="match status" value="1"/>
</dbReference>
<evidence type="ECO:0000313" key="4">
    <source>
        <dbReference type="Proteomes" id="UP000708148"/>
    </source>
</evidence>
<dbReference type="AlphaFoldDB" id="A0A8S1IXN0"/>
<dbReference type="PROSITE" id="PS50059">
    <property type="entry name" value="FKBP_PPIASE"/>
    <property type="match status" value="1"/>
</dbReference>
<dbReference type="OrthoDB" id="1902587at2759"/>
<reference evidence="3" key="1">
    <citation type="submission" date="2020-12" db="EMBL/GenBank/DDBJ databases">
        <authorList>
            <person name="Iha C."/>
        </authorList>
    </citation>
    <scope>NUCLEOTIDE SEQUENCE</scope>
</reference>
<protein>
    <recommendedName>
        <fullName evidence="1">peptidylprolyl isomerase</fullName>
        <ecNumber evidence="1">5.2.1.8</ecNumber>
    </recommendedName>
</protein>
<keyword evidence="1" id="KW-0413">Isomerase</keyword>
<proteinExistence type="predicted"/>
<keyword evidence="4" id="KW-1185">Reference proteome</keyword>
<dbReference type="SUPFAM" id="SSF54534">
    <property type="entry name" value="FKBP-like"/>
    <property type="match status" value="1"/>
</dbReference>
<gene>
    <name evidence="3" type="ORF">OSTQU699_LOCUS3965</name>
</gene>
<dbReference type="EMBL" id="CAJHUC010000856">
    <property type="protein sequence ID" value="CAD7698604.1"/>
    <property type="molecule type" value="Genomic_DNA"/>
</dbReference>
<name>A0A8S1IXN0_9CHLO</name>
<dbReference type="Gene3D" id="3.10.50.40">
    <property type="match status" value="1"/>
</dbReference>
<dbReference type="GO" id="GO:0009543">
    <property type="term" value="C:chloroplast thylakoid lumen"/>
    <property type="evidence" value="ECO:0007669"/>
    <property type="project" value="TreeGrafter"/>
</dbReference>
<dbReference type="EC" id="5.2.1.8" evidence="1"/>
<evidence type="ECO:0000313" key="3">
    <source>
        <dbReference type="EMBL" id="CAD7698604.1"/>
    </source>
</evidence>
<sequence>MIYDTVLGQGPAIEKGQTVVVHFDCRYLGLDVVSSRLARTLGGNRVVAEPFEFVAGGTVEARNVTAGTQAGGLFVGGSGPKPPPALSTAVLGMREGGKRSILVTPELGYGEKGEQEIPPNTPFELQVEVLEVKA</sequence>
<comment type="catalytic activity">
    <reaction evidence="1">
        <text>[protein]-peptidylproline (omega=180) = [protein]-peptidylproline (omega=0)</text>
        <dbReference type="Rhea" id="RHEA:16237"/>
        <dbReference type="Rhea" id="RHEA-COMP:10747"/>
        <dbReference type="Rhea" id="RHEA-COMP:10748"/>
        <dbReference type="ChEBI" id="CHEBI:83833"/>
        <dbReference type="ChEBI" id="CHEBI:83834"/>
        <dbReference type="EC" id="5.2.1.8"/>
    </reaction>
</comment>
<accession>A0A8S1IXN0</accession>
<dbReference type="PANTHER" id="PTHR47862">
    <property type="entry name" value="PEPTIDYL-PROLYL CIS-TRANS ISOMERASE FKBP18, CHLOROPLASTIC"/>
    <property type="match status" value="1"/>
</dbReference>
<comment type="caution">
    <text evidence="3">The sequence shown here is derived from an EMBL/GenBank/DDBJ whole genome shotgun (WGS) entry which is preliminary data.</text>
</comment>
<feature type="domain" description="PPIase FKBP-type" evidence="2">
    <location>
        <begin position="16"/>
        <end position="133"/>
    </location>
</feature>
<evidence type="ECO:0000259" key="2">
    <source>
        <dbReference type="PROSITE" id="PS50059"/>
    </source>
</evidence>
<keyword evidence="1" id="KW-0697">Rotamase</keyword>
<dbReference type="InterPro" id="IPR046357">
    <property type="entry name" value="PPIase_dom_sf"/>
</dbReference>
<organism evidence="3 4">
    <name type="scientific">Ostreobium quekettii</name>
    <dbReference type="NCBI Taxonomy" id="121088"/>
    <lineage>
        <taxon>Eukaryota</taxon>
        <taxon>Viridiplantae</taxon>
        <taxon>Chlorophyta</taxon>
        <taxon>core chlorophytes</taxon>
        <taxon>Ulvophyceae</taxon>
        <taxon>TCBD clade</taxon>
        <taxon>Bryopsidales</taxon>
        <taxon>Ostreobineae</taxon>
        <taxon>Ostreobiaceae</taxon>
        <taxon>Ostreobium</taxon>
    </lineage>
</organism>
<dbReference type="PANTHER" id="PTHR47862:SF1">
    <property type="entry name" value="PEPTIDYL-PROLYL CIS-TRANS ISOMERASE FKBP18, CHLOROPLASTIC"/>
    <property type="match status" value="1"/>
</dbReference>
<dbReference type="InterPro" id="IPR044180">
    <property type="entry name" value="FKBP18-like"/>
</dbReference>
<dbReference type="GO" id="GO:0003755">
    <property type="term" value="F:peptidyl-prolyl cis-trans isomerase activity"/>
    <property type="evidence" value="ECO:0007669"/>
    <property type="project" value="UniProtKB-KW"/>
</dbReference>
<dbReference type="InterPro" id="IPR001179">
    <property type="entry name" value="PPIase_FKBP_dom"/>
</dbReference>